<keyword evidence="2" id="KW-1185">Reference proteome</keyword>
<dbReference type="Proteomes" id="UP001501183">
    <property type="component" value="Unassembled WGS sequence"/>
</dbReference>
<proteinExistence type="predicted"/>
<accession>A0ABP8NZF9</accession>
<dbReference type="EMBL" id="BAABFB010000029">
    <property type="protein sequence ID" value="GAA4476218.1"/>
    <property type="molecule type" value="Genomic_DNA"/>
</dbReference>
<sequence>MTKSRRDVGCWIVKCNPGVRDCFGSLGDGAGAPARMVSGRWSLSARSARTALIESGDLVALWITGPHDPGIYEFGRVTSDGALDWPEGFDAEHAVDREKAASPCSGVEFDAVRLDRGSQLPRAVMGATPVLQRCEQFRAPRMSNPSFLTPDETAVLTGLLADRVPAGLMSRVGWNPG</sequence>
<evidence type="ECO:0008006" key="3">
    <source>
        <dbReference type="Google" id="ProtNLM"/>
    </source>
</evidence>
<protein>
    <recommendedName>
        <fullName evidence="3">EVE domain-containing protein</fullName>
    </recommendedName>
</protein>
<organism evidence="1 2">
    <name type="scientific">Rhodococcus olei</name>
    <dbReference type="NCBI Taxonomy" id="2161675"/>
    <lineage>
        <taxon>Bacteria</taxon>
        <taxon>Bacillati</taxon>
        <taxon>Actinomycetota</taxon>
        <taxon>Actinomycetes</taxon>
        <taxon>Mycobacteriales</taxon>
        <taxon>Nocardiaceae</taxon>
        <taxon>Rhodococcus</taxon>
    </lineage>
</organism>
<reference evidence="2" key="1">
    <citation type="journal article" date="2019" name="Int. J. Syst. Evol. Microbiol.">
        <title>The Global Catalogue of Microorganisms (GCM) 10K type strain sequencing project: providing services to taxonomists for standard genome sequencing and annotation.</title>
        <authorList>
            <consortium name="The Broad Institute Genomics Platform"/>
            <consortium name="The Broad Institute Genome Sequencing Center for Infectious Disease"/>
            <person name="Wu L."/>
            <person name="Ma J."/>
        </authorList>
    </citation>
    <scope>NUCLEOTIDE SEQUENCE [LARGE SCALE GENOMIC DNA]</scope>
    <source>
        <strain evidence="2">JCM 32206</strain>
    </source>
</reference>
<dbReference type="InterPro" id="IPR015947">
    <property type="entry name" value="PUA-like_sf"/>
</dbReference>
<gene>
    <name evidence="1" type="ORF">GCM10023094_15550</name>
</gene>
<evidence type="ECO:0000313" key="2">
    <source>
        <dbReference type="Proteomes" id="UP001501183"/>
    </source>
</evidence>
<dbReference type="SUPFAM" id="SSF88697">
    <property type="entry name" value="PUA domain-like"/>
    <property type="match status" value="1"/>
</dbReference>
<comment type="caution">
    <text evidence="1">The sequence shown here is derived from an EMBL/GenBank/DDBJ whole genome shotgun (WGS) entry which is preliminary data.</text>
</comment>
<name>A0ABP8NZF9_9NOCA</name>
<evidence type="ECO:0000313" key="1">
    <source>
        <dbReference type="EMBL" id="GAA4476218.1"/>
    </source>
</evidence>
<dbReference type="RefSeq" id="WP_345343325.1">
    <property type="nucleotide sequence ID" value="NZ_BAABFB010000029.1"/>
</dbReference>